<dbReference type="OrthoDB" id="40027at2157"/>
<dbReference type="EMBL" id="CP029289">
    <property type="protein sequence ID" value="AWR95426.1"/>
    <property type="molecule type" value="Genomic_DNA"/>
</dbReference>
<dbReference type="KEGG" id="abri:DFR85_13325"/>
<protein>
    <submittedName>
        <fullName evidence="1">Uncharacterized protein</fullName>
    </submittedName>
</protein>
<dbReference type="Proteomes" id="UP000248044">
    <property type="component" value="Chromosome"/>
</dbReference>
<evidence type="ECO:0000313" key="2">
    <source>
        <dbReference type="Proteomes" id="UP000248044"/>
    </source>
</evidence>
<name>A0A2U9IHG6_9CREN</name>
<accession>A0A2U9IHG6</accession>
<proteinExistence type="predicted"/>
<evidence type="ECO:0000313" key="1">
    <source>
        <dbReference type="EMBL" id="AWR95426.1"/>
    </source>
</evidence>
<dbReference type="AlphaFoldDB" id="A0A2U9IHG6"/>
<dbReference type="RefSeq" id="WP_110271304.1">
    <property type="nucleotide sequence ID" value="NZ_CP029289.2"/>
</dbReference>
<organism evidence="1 2">
    <name type="scientific">Acidianus brierleyi</name>
    <dbReference type="NCBI Taxonomy" id="41673"/>
    <lineage>
        <taxon>Archaea</taxon>
        <taxon>Thermoproteota</taxon>
        <taxon>Thermoprotei</taxon>
        <taxon>Sulfolobales</taxon>
        <taxon>Sulfolobaceae</taxon>
        <taxon>Acidianus</taxon>
    </lineage>
</organism>
<sequence>MVIEILSCIVETTNFEVITYEALRGKSGEVKASEKELLKRGITKEYIEDFIDDVEHAEGAICGEIKRLNAYLEILDIIGL</sequence>
<keyword evidence="2" id="KW-1185">Reference proteome</keyword>
<gene>
    <name evidence="1" type="ORF">DFR85_13325</name>
</gene>
<dbReference type="GeneID" id="36833155"/>
<reference evidence="1 2" key="1">
    <citation type="submission" date="2018-05" db="EMBL/GenBank/DDBJ databases">
        <title>Complete Genome Sequences of Extremely Thermoacidophilic, Metal-Mobilizing Type-Strain Members of the Archaeal Family Sulfolobaceae: Acidianus brierleyi DSM-1651T, Acidianus sulfidivorans DSM-18786T, Metallosphaera hakonensis DSM-7519T, and Metallosphaera prunae DSM-10039T.</title>
        <authorList>
            <person name="Counts J.A."/>
            <person name="Kelly R.M."/>
        </authorList>
    </citation>
    <scope>NUCLEOTIDE SEQUENCE [LARGE SCALE GENOMIC DNA]</scope>
    <source>
        <strain evidence="1 2">DSM 1651</strain>
    </source>
</reference>